<dbReference type="InterPro" id="IPR022002">
    <property type="entry name" value="ChsH2_Znr"/>
</dbReference>
<feature type="domain" description="ChsH2 C-terminal OB-fold" evidence="2">
    <location>
        <begin position="383"/>
        <end position="444"/>
    </location>
</feature>
<dbReference type="Pfam" id="PF01796">
    <property type="entry name" value="OB_ChsH2_C"/>
    <property type="match status" value="1"/>
</dbReference>
<dbReference type="SUPFAM" id="SSF53901">
    <property type="entry name" value="Thiolase-like"/>
    <property type="match status" value="2"/>
</dbReference>
<sequence length="488" mass="51109">MTTTLPRSPYGIVSYATYLPRHRVMRDELGTALGVRAGRGARVAASFDEDSTTMGVEAARRLRPAPPAPASLYFATTSPAYLDKTNACALHAALGLPRDTFAADLAGSARSGIAALRAAGFDGGLAVLSDVRTGRPGSADERDGGDGAAAFLFGAADAAVAEILAHTSATAEFLDRWRTPGSPSGEQWEERFGLERYLPLIEDTAQRALKAAGTGQPDHVLLVSPNAAVRKRAAKVFPARLSASGSPLGHSGAADAGLALADVLDRAGADETILLLSAADGCDALLLRTTDRLPSARQHDPLARQLAEGRPVPYPTYLTWRGWLEREPPRRPEPDRPAGPPSARGEGWKFGFTGSRCENCGFVHLPPARVCKDCGAVDAMAAVPLAGTTGTVATYTVDRLAHSPSPPLIDAVVDFDGGGRCTLEIADTVADELDVGVRVEPVFRRLHTAGGVHNYFWKARTTAGTTARATAGSKASAAADKSEREGTA</sequence>
<comment type="caution">
    <text evidence="4">The sequence shown here is derived from an EMBL/GenBank/DDBJ whole genome shotgun (WGS) entry which is preliminary data.</text>
</comment>
<dbReference type="Pfam" id="PF12172">
    <property type="entry name" value="zf-ChsH2"/>
    <property type="match status" value="1"/>
</dbReference>
<evidence type="ECO:0000256" key="1">
    <source>
        <dbReference type="SAM" id="MobiDB-lite"/>
    </source>
</evidence>
<name>A0ABU4N2L0_9ACTN</name>
<dbReference type="InterPro" id="IPR016039">
    <property type="entry name" value="Thiolase-like"/>
</dbReference>
<dbReference type="RefSeq" id="WP_093792374.1">
    <property type="nucleotide sequence ID" value="NZ_JABXWF010000049.1"/>
</dbReference>
<evidence type="ECO:0000259" key="3">
    <source>
        <dbReference type="Pfam" id="PF12172"/>
    </source>
</evidence>
<accession>A0ABU4N2L0</accession>
<feature type="region of interest" description="Disordered" evidence="1">
    <location>
        <begin position="467"/>
        <end position="488"/>
    </location>
</feature>
<keyword evidence="5" id="KW-1185">Reference proteome</keyword>
<evidence type="ECO:0000313" key="4">
    <source>
        <dbReference type="EMBL" id="MDX3043929.1"/>
    </source>
</evidence>
<dbReference type="InterPro" id="IPR002878">
    <property type="entry name" value="ChsH2_C"/>
</dbReference>
<feature type="domain" description="ChsH2 rubredoxin-like zinc ribbon" evidence="3">
    <location>
        <begin position="352"/>
        <end position="376"/>
    </location>
</feature>
<proteinExistence type="predicted"/>
<gene>
    <name evidence="4" type="ORF">PV383_43240</name>
</gene>
<dbReference type="EMBL" id="JARAWJ010000063">
    <property type="protein sequence ID" value="MDX3043929.1"/>
    <property type="molecule type" value="Genomic_DNA"/>
</dbReference>
<dbReference type="Gene3D" id="3.40.47.10">
    <property type="match status" value="1"/>
</dbReference>
<protein>
    <submittedName>
        <fullName evidence="4">OB-fold domain-containing protein</fullName>
    </submittedName>
</protein>
<organism evidence="4 5">
    <name type="scientific">Streptomyces caniscabiei</name>
    <dbReference type="NCBI Taxonomy" id="2746961"/>
    <lineage>
        <taxon>Bacteria</taxon>
        <taxon>Bacillati</taxon>
        <taxon>Actinomycetota</taxon>
        <taxon>Actinomycetes</taxon>
        <taxon>Kitasatosporales</taxon>
        <taxon>Streptomycetaceae</taxon>
        <taxon>Streptomyces</taxon>
    </lineage>
</organism>
<feature type="region of interest" description="Disordered" evidence="1">
    <location>
        <begin position="326"/>
        <end position="345"/>
    </location>
</feature>
<dbReference type="InterPro" id="IPR012340">
    <property type="entry name" value="NA-bd_OB-fold"/>
</dbReference>
<dbReference type="SUPFAM" id="SSF50249">
    <property type="entry name" value="Nucleic acid-binding proteins"/>
    <property type="match status" value="1"/>
</dbReference>
<dbReference type="InterPro" id="IPR052513">
    <property type="entry name" value="Thioester_dehydratase-like"/>
</dbReference>
<feature type="compositionally biased region" description="Basic and acidic residues" evidence="1">
    <location>
        <begin position="326"/>
        <end position="336"/>
    </location>
</feature>
<evidence type="ECO:0000313" key="5">
    <source>
        <dbReference type="Proteomes" id="UP001282474"/>
    </source>
</evidence>
<dbReference type="Gene3D" id="6.10.30.10">
    <property type="match status" value="1"/>
</dbReference>
<dbReference type="PANTHER" id="PTHR34075">
    <property type="entry name" value="BLR3430 PROTEIN"/>
    <property type="match status" value="1"/>
</dbReference>
<feature type="compositionally biased region" description="Low complexity" evidence="1">
    <location>
        <begin position="467"/>
        <end position="479"/>
    </location>
</feature>
<evidence type="ECO:0000259" key="2">
    <source>
        <dbReference type="Pfam" id="PF01796"/>
    </source>
</evidence>
<reference evidence="4 5" key="1">
    <citation type="journal article" date="2023" name="Microb. Genom.">
        <title>Mesoterricola silvestris gen. nov., sp. nov., Mesoterricola sediminis sp. nov., Geothrix oryzae sp. nov., Geothrix edaphica sp. nov., Geothrix rubra sp. nov., and Geothrix limicola sp. nov., six novel members of Acidobacteriota isolated from soils.</title>
        <authorList>
            <person name="Weisberg A.J."/>
            <person name="Pearce E."/>
            <person name="Kramer C.G."/>
            <person name="Chang J.H."/>
            <person name="Clarke C.R."/>
        </authorList>
    </citation>
    <scope>NUCLEOTIDE SEQUENCE [LARGE SCALE GENOMIC DNA]</scope>
    <source>
        <strain evidence="4 5">NE20-4-1</strain>
    </source>
</reference>
<dbReference type="Proteomes" id="UP001282474">
    <property type="component" value="Unassembled WGS sequence"/>
</dbReference>
<dbReference type="PANTHER" id="PTHR34075:SF5">
    <property type="entry name" value="BLR3430 PROTEIN"/>
    <property type="match status" value="1"/>
</dbReference>